<dbReference type="SUPFAM" id="SSF50129">
    <property type="entry name" value="GroES-like"/>
    <property type="match status" value="1"/>
</dbReference>
<dbReference type="PANTHER" id="PTHR43401:SF2">
    <property type="entry name" value="L-THREONINE 3-DEHYDROGENASE"/>
    <property type="match status" value="1"/>
</dbReference>
<dbReference type="EMBL" id="FNHQ01000006">
    <property type="protein sequence ID" value="SDM43305.1"/>
    <property type="molecule type" value="Genomic_DNA"/>
</dbReference>
<keyword evidence="3" id="KW-0560">Oxidoreductase</keyword>
<gene>
    <name evidence="6" type="ORF">SAMN05660299_00888</name>
</gene>
<dbReference type="Pfam" id="PF00107">
    <property type="entry name" value="ADH_zinc_N"/>
    <property type="match status" value="1"/>
</dbReference>
<dbReference type="InterPro" id="IPR013149">
    <property type="entry name" value="ADH-like_C"/>
</dbReference>
<sequence length="345" mass="36843">MEGIMKCVVKTAAGVGNVELVQRPIPQVGPNDILIKVHAVAVCGTDVHIMNWNEFASSRMIPPMIIGHEFSGEVVEKGELVSQIQIGDAVSAETHIVCHTCDVCHNGQEHVCPHTRTIGLSRDGALAEYACIPAENAVVFKKFANWEVLSLMEPFVAAVHAATQFPVAGKSVVVIGCGPIGAMGASVAKKCGAAKVIAIEPVSDRGKKALEMGADVLINPIEEEVSKAVPMANDGNLIDVVLDFSGNVGAIQSSLTYIKPEGKIAVLGLSDRQLSFELSEFVYRGLTLKGIAGRRMYQDWETAKGLLASGLDLSNIITHKLPMTEFKEGLRLMKTGECCKCVLIP</sequence>
<evidence type="ECO:0000259" key="5">
    <source>
        <dbReference type="SMART" id="SM00829"/>
    </source>
</evidence>
<dbReference type="InterPro" id="IPR050129">
    <property type="entry name" value="Zn_alcohol_dh"/>
</dbReference>
<dbReference type="STRING" id="349095.SAMN05660299_00888"/>
<dbReference type="Pfam" id="PF08240">
    <property type="entry name" value="ADH_N"/>
    <property type="match status" value="1"/>
</dbReference>
<dbReference type="PANTHER" id="PTHR43401">
    <property type="entry name" value="L-THREONINE 3-DEHYDROGENASE"/>
    <property type="match status" value="1"/>
</dbReference>
<comment type="cofactor">
    <cofactor evidence="4">
        <name>Zn(2+)</name>
        <dbReference type="ChEBI" id="CHEBI:29105"/>
    </cofactor>
</comment>
<dbReference type="GO" id="GO:0016491">
    <property type="term" value="F:oxidoreductase activity"/>
    <property type="evidence" value="ECO:0007669"/>
    <property type="project" value="UniProtKB-KW"/>
</dbReference>
<dbReference type="Gene3D" id="3.90.180.10">
    <property type="entry name" value="Medium-chain alcohol dehydrogenases, catalytic domain"/>
    <property type="match status" value="1"/>
</dbReference>
<dbReference type="SMART" id="SM00829">
    <property type="entry name" value="PKS_ER"/>
    <property type="match status" value="1"/>
</dbReference>
<keyword evidence="7" id="KW-1185">Reference proteome</keyword>
<evidence type="ECO:0000256" key="2">
    <source>
        <dbReference type="ARBA" id="ARBA00022833"/>
    </source>
</evidence>
<keyword evidence="2 4" id="KW-0862">Zinc</keyword>
<name>A0A1G9T887_9FIRM</name>
<dbReference type="AlphaFoldDB" id="A0A1G9T887"/>
<dbReference type="NCBIfam" id="NF003808">
    <property type="entry name" value="PRK05396.1"/>
    <property type="match status" value="1"/>
</dbReference>
<dbReference type="PROSITE" id="PS00059">
    <property type="entry name" value="ADH_ZINC"/>
    <property type="match status" value="1"/>
</dbReference>
<dbReference type="Gene3D" id="3.40.50.720">
    <property type="entry name" value="NAD(P)-binding Rossmann-like Domain"/>
    <property type="match status" value="1"/>
</dbReference>
<dbReference type="RefSeq" id="WP_091648497.1">
    <property type="nucleotide sequence ID" value="NZ_FNHQ01000006.1"/>
</dbReference>
<dbReference type="InterPro" id="IPR036291">
    <property type="entry name" value="NAD(P)-bd_dom_sf"/>
</dbReference>
<reference evidence="6 7" key="1">
    <citation type="submission" date="2016-10" db="EMBL/GenBank/DDBJ databases">
        <authorList>
            <person name="de Groot N.N."/>
        </authorList>
    </citation>
    <scope>NUCLEOTIDE SEQUENCE [LARGE SCALE GENOMIC DNA]</scope>
    <source>
        <strain evidence="6 7">DSM 16981</strain>
    </source>
</reference>
<dbReference type="InterPro" id="IPR011032">
    <property type="entry name" value="GroES-like_sf"/>
</dbReference>
<dbReference type="SUPFAM" id="SSF51735">
    <property type="entry name" value="NAD(P)-binding Rossmann-fold domains"/>
    <property type="match status" value="1"/>
</dbReference>
<dbReference type="GO" id="GO:0008270">
    <property type="term" value="F:zinc ion binding"/>
    <property type="evidence" value="ECO:0007669"/>
    <property type="project" value="InterPro"/>
</dbReference>
<dbReference type="OrthoDB" id="9769198at2"/>
<feature type="domain" description="Enoyl reductase (ER)" evidence="5">
    <location>
        <begin position="14"/>
        <end position="343"/>
    </location>
</feature>
<keyword evidence="1 4" id="KW-0479">Metal-binding</keyword>
<evidence type="ECO:0000256" key="3">
    <source>
        <dbReference type="ARBA" id="ARBA00023002"/>
    </source>
</evidence>
<accession>A0A1G9T887</accession>
<evidence type="ECO:0000256" key="1">
    <source>
        <dbReference type="ARBA" id="ARBA00022723"/>
    </source>
</evidence>
<proteinExistence type="inferred from homology"/>
<evidence type="ECO:0000313" key="6">
    <source>
        <dbReference type="EMBL" id="SDM43305.1"/>
    </source>
</evidence>
<dbReference type="Proteomes" id="UP000199309">
    <property type="component" value="Unassembled WGS sequence"/>
</dbReference>
<evidence type="ECO:0000313" key="7">
    <source>
        <dbReference type="Proteomes" id="UP000199309"/>
    </source>
</evidence>
<protein>
    <submittedName>
        <fullName evidence="6">L-threonine 3-dehydrogenase</fullName>
    </submittedName>
</protein>
<organism evidence="6 7">
    <name type="scientific">Megasphaera paucivorans</name>
    <dbReference type="NCBI Taxonomy" id="349095"/>
    <lineage>
        <taxon>Bacteria</taxon>
        <taxon>Bacillati</taxon>
        <taxon>Bacillota</taxon>
        <taxon>Negativicutes</taxon>
        <taxon>Veillonellales</taxon>
        <taxon>Veillonellaceae</taxon>
        <taxon>Megasphaera</taxon>
    </lineage>
</organism>
<dbReference type="InterPro" id="IPR013154">
    <property type="entry name" value="ADH-like_N"/>
</dbReference>
<dbReference type="InterPro" id="IPR002328">
    <property type="entry name" value="ADH_Zn_CS"/>
</dbReference>
<dbReference type="InterPro" id="IPR020843">
    <property type="entry name" value="ER"/>
</dbReference>
<evidence type="ECO:0000256" key="4">
    <source>
        <dbReference type="RuleBase" id="RU361277"/>
    </source>
</evidence>
<comment type="similarity">
    <text evidence="4">Belongs to the zinc-containing alcohol dehydrogenase family.</text>
</comment>